<protein>
    <submittedName>
        <fullName evidence="2">Uncharacterized protein</fullName>
    </submittedName>
</protein>
<name>A0AA39TZV7_9PEZI</name>
<sequence length="342" mass="37145">MSFWGQLDEVIRRVTKQEPVVSVGRSGALNPSRQGGFSGQVHGHELPVTRNTLDPTLVEEYDITPVRVLELWNDGERQLAALNYKGWHIHPDHFDIVAKDTAKRLAKRPLYSEERIFSAISIKKLQKQAFDQNELHNRDATVDMGDEADAPGSPVEDIPRPVEATKGVYLDLTDGINGRLNEKQPCNMSGLYGSFTTVADVDDDSHSSPNRSLDGEVDAADSASDCNLDCEVDALGSPVSEIPQPVQATKGVCLDPMDGSNQSDDRAGGAMALTADSNRPALPSSPLRSLRTRHRDKAAGVTLQEERSSGGSIGGKVPKKRKGDGVESYGQKDAHKLRKVAE</sequence>
<evidence type="ECO:0000313" key="3">
    <source>
        <dbReference type="Proteomes" id="UP001175001"/>
    </source>
</evidence>
<dbReference type="AlphaFoldDB" id="A0AA39TZV7"/>
<dbReference type="EMBL" id="JAUJDW010000255">
    <property type="protein sequence ID" value="KAK0609288.1"/>
    <property type="molecule type" value="Genomic_DNA"/>
</dbReference>
<feature type="region of interest" description="Disordered" evidence="1">
    <location>
        <begin position="202"/>
        <end position="222"/>
    </location>
</feature>
<dbReference type="Proteomes" id="UP001175001">
    <property type="component" value="Unassembled WGS sequence"/>
</dbReference>
<organism evidence="2 3">
    <name type="scientific">Lasiodiplodia hormozganensis</name>
    <dbReference type="NCBI Taxonomy" id="869390"/>
    <lineage>
        <taxon>Eukaryota</taxon>
        <taxon>Fungi</taxon>
        <taxon>Dikarya</taxon>
        <taxon>Ascomycota</taxon>
        <taxon>Pezizomycotina</taxon>
        <taxon>Dothideomycetes</taxon>
        <taxon>Dothideomycetes incertae sedis</taxon>
        <taxon>Botryosphaeriales</taxon>
        <taxon>Botryosphaeriaceae</taxon>
        <taxon>Lasiodiplodia</taxon>
    </lineage>
</organism>
<proteinExistence type="predicted"/>
<accession>A0AA39TZV7</accession>
<comment type="caution">
    <text evidence="2">The sequence shown here is derived from an EMBL/GenBank/DDBJ whole genome shotgun (WGS) entry which is preliminary data.</text>
</comment>
<reference evidence="2" key="1">
    <citation type="submission" date="2023-06" db="EMBL/GenBank/DDBJ databases">
        <title>Multi-omics analyses reveal the molecular pathogenesis toolkit of Lasiodiplodia hormozganensis, a cross-kingdom pathogen.</title>
        <authorList>
            <person name="Felix C."/>
            <person name="Meneses R."/>
            <person name="Goncalves M.F.M."/>
            <person name="Tilleman L."/>
            <person name="Duarte A.S."/>
            <person name="Jorrin-Novo J.V."/>
            <person name="Van De Peer Y."/>
            <person name="Deforce D."/>
            <person name="Van Nieuwerburgh F."/>
            <person name="Esteves A.C."/>
            <person name="Alves A."/>
        </authorList>
    </citation>
    <scope>NUCLEOTIDE SEQUENCE</scope>
    <source>
        <strain evidence="2">CBS 339.90</strain>
    </source>
</reference>
<gene>
    <name evidence="2" type="ORF">DIS24_g12351</name>
</gene>
<evidence type="ECO:0000313" key="2">
    <source>
        <dbReference type="EMBL" id="KAK0609288.1"/>
    </source>
</evidence>
<feature type="region of interest" description="Disordered" evidence="1">
    <location>
        <begin position="22"/>
        <end position="44"/>
    </location>
</feature>
<evidence type="ECO:0000256" key="1">
    <source>
        <dbReference type="SAM" id="MobiDB-lite"/>
    </source>
</evidence>
<feature type="compositionally biased region" description="Basic and acidic residues" evidence="1">
    <location>
        <begin position="330"/>
        <end position="342"/>
    </location>
</feature>
<keyword evidence="3" id="KW-1185">Reference proteome</keyword>
<feature type="region of interest" description="Disordered" evidence="1">
    <location>
        <begin position="255"/>
        <end position="342"/>
    </location>
</feature>